<name>A0ABQ8KNU6_9APHY</name>
<comment type="caution">
    <text evidence="1">The sequence shown here is derived from an EMBL/GenBank/DDBJ whole genome shotgun (WGS) entry which is preliminary data.</text>
</comment>
<dbReference type="GeneID" id="71999438"/>
<sequence length="149" mass="17048">MTLGSYPLRLPSYRSAHGRRYHPYPAVRRHANNDESYMDFIPDFDYEAAEHVLEVPPASLQLHPVRRDDDDADVMAFQLDASAAKHTKDEDADAESKVAILVVHRKDDEGEQKPVTAKPLMRLTALYTLFLCLHYVQGRLTKSRINTQK</sequence>
<evidence type="ECO:0000313" key="2">
    <source>
        <dbReference type="Proteomes" id="UP000814176"/>
    </source>
</evidence>
<dbReference type="EMBL" id="JADCUA010000005">
    <property type="protein sequence ID" value="KAH9839833.1"/>
    <property type="molecule type" value="Genomic_DNA"/>
</dbReference>
<gene>
    <name evidence="1" type="ORF">C8Q71DRAFT_464267</name>
</gene>
<keyword evidence="2" id="KW-1185">Reference proteome</keyword>
<organism evidence="1 2">
    <name type="scientific">Rhodofomes roseus</name>
    <dbReference type="NCBI Taxonomy" id="34475"/>
    <lineage>
        <taxon>Eukaryota</taxon>
        <taxon>Fungi</taxon>
        <taxon>Dikarya</taxon>
        <taxon>Basidiomycota</taxon>
        <taxon>Agaricomycotina</taxon>
        <taxon>Agaricomycetes</taxon>
        <taxon>Polyporales</taxon>
        <taxon>Rhodofomes</taxon>
    </lineage>
</organism>
<protein>
    <submittedName>
        <fullName evidence="1">Uncharacterized protein</fullName>
    </submittedName>
</protein>
<evidence type="ECO:0000313" key="1">
    <source>
        <dbReference type="EMBL" id="KAH9839833.1"/>
    </source>
</evidence>
<accession>A0ABQ8KNU6</accession>
<proteinExistence type="predicted"/>
<reference evidence="1 2" key="1">
    <citation type="journal article" date="2021" name="Environ. Microbiol.">
        <title>Gene family expansions and transcriptome signatures uncover fungal adaptations to wood decay.</title>
        <authorList>
            <person name="Hage H."/>
            <person name="Miyauchi S."/>
            <person name="Viragh M."/>
            <person name="Drula E."/>
            <person name="Min B."/>
            <person name="Chaduli D."/>
            <person name="Navarro D."/>
            <person name="Favel A."/>
            <person name="Norest M."/>
            <person name="Lesage-Meessen L."/>
            <person name="Balint B."/>
            <person name="Merenyi Z."/>
            <person name="de Eugenio L."/>
            <person name="Morin E."/>
            <person name="Martinez A.T."/>
            <person name="Baldrian P."/>
            <person name="Stursova M."/>
            <person name="Martinez M.J."/>
            <person name="Novotny C."/>
            <person name="Magnuson J.K."/>
            <person name="Spatafora J.W."/>
            <person name="Maurice S."/>
            <person name="Pangilinan J."/>
            <person name="Andreopoulos W."/>
            <person name="LaButti K."/>
            <person name="Hundley H."/>
            <person name="Na H."/>
            <person name="Kuo A."/>
            <person name="Barry K."/>
            <person name="Lipzen A."/>
            <person name="Henrissat B."/>
            <person name="Riley R."/>
            <person name="Ahrendt S."/>
            <person name="Nagy L.G."/>
            <person name="Grigoriev I.V."/>
            <person name="Martin F."/>
            <person name="Rosso M.N."/>
        </authorList>
    </citation>
    <scope>NUCLEOTIDE SEQUENCE [LARGE SCALE GENOMIC DNA]</scope>
    <source>
        <strain evidence="1 2">CIRM-BRFM 1785</strain>
    </source>
</reference>
<dbReference type="RefSeq" id="XP_047781483.1">
    <property type="nucleotide sequence ID" value="XM_047918706.1"/>
</dbReference>
<dbReference type="Proteomes" id="UP000814176">
    <property type="component" value="Unassembled WGS sequence"/>
</dbReference>